<protein>
    <submittedName>
        <fullName evidence="4">B30.2/SPRY domain-containing protein</fullName>
    </submittedName>
</protein>
<name>A0A914QNI2_9BILA</name>
<keyword evidence="1" id="KW-0175">Coiled coil</keyword>
<dbReference type="SMART" id="SM00449">
    <property type="entry name" value="SPRY"/>
    <property type="match status" value="1"/>
</dbReference>
<keyword evidence="3" id="KW-1185">Reference proteome</keyword>
<dbReference type="FunFam" id="2.60.120.920:FF:000007">
    <property type="entry name" value="SPRY domain-containing SOCS box protein 1"/>
    <property type="match status" value="1"/>
</dbReference>
<sequence length="291" mass="33697">MQNLDTKFADFNVCESDDMIHKLEEENHEMQKLIVKLTKENSKLLEVVAEDKHQIAEFKQKILQLESEKLEDKRKIAQLKSENVKYKYEKILLNPPKIDLKTLEKHSWNSDDRSLNLYIKLDDQFTFHRYPVAQSTDCIRGKIGYSKGIHVWEIIWPQKMRGTNAVIGVATKVAPLHKKGYTTLIGENNESYGWDLVKNECSFDSITWKYPNAEISNDEKYVAPKNIFCILDMNEGLMAFSTANNYLGVAFRGLKGKKLYPIVSCLWGHCEVTMKYLGGYDECMSNFAFKI</sequence>
<accession>A0A914QNI2</accession>
<dbReference type="InterPro" id="IPR043136">
    <property type="entry name" value="B30.2/SPRY_sf"/>
</dbReference>
<evidence type="ECO:0000256" key="1">
    <source>
        <dbReference type="SAM" id="Coils"/>
    </source>
</evidence>
<dbReference type="GO" id="GO:0043161">
    <property type="term" value="P:proteasome-mediated ubiquitin-dependent protein catabolic process"/>
    <property type="evidence" value="ECO:0007669"/>
    <property type="project" value="TreeGrafter"/>
</dbReference>
<dbReference type="WBParaSite" id="PDA_v2.g31506.t1">
    <property type="protein sequence ID" value="PDA_v2.g31506.t1"/>
    <property type="gene ID" value="PDA_v2.g31506"/>
</dbReference>
<evidence type="ECO:0000313" key="4">
    <source>
        <dbReference type="WBParaSite" id="PDA_v2.g31506.t1"/>
    </source>
</evidence>
<dbReference type="InterPro" id="IPR050672">
    <property type="entry name" value="FBXO45-Fsn/SPSB_families"/>
</dbReference>
<dbReference type="InterPro" id="IPR013320">
    <property type="entry name" value="ConA-like_dom_sf"/>
</dbReference>
<dbReference type="PROSITE" id="PS50188">
    <property type="entry name" value="B302_SPRY"/>
    <property type="match status" value="1"/>
</dbReference>
<proteinExistence type="predicted"/>
<dbReference type="CDD" id="cd12906">
    <property type="entry name" value="SPRY_SOCS1-2-4"/>
    <property type="match status" value="1"/>
</dbReference>
<feature type="coiled-coil region" evidence="1">
    <location>
        <begin position="20"/>
        <end position="82"/>
    </location>
</feature>
<dbReference type="PANTHER" id="PTHR12245:SF11">
    <property type="entry name" value="PROTEIN GUSTAVUS"/>
    <property type="match status" value="1"/>
</dbReference>
<reference evidence="4" key="1">
    <citation type="submission" date="2022-11" db="UniProtKB">
        <authorList>
            <consortium name="WormBaseParasite"/>
        </authorList>
    </citation>
    <scope>IDENTIFICATION</scope>
</reference>
<dbReference type="InterPro" id="IPR003877">
    <property type="entry name" value="SPRY_dom"/>
</dbReference>
<dbReference type="Proteomes" id="UP000887578">
    <property type="component" value="Unplaced"/>
</dbReference>
<dbReference type="AlphaFoldDB" id="A0A914QNI2"/>
<dbReference type="PANTHER" id="PTHR12245">
    <property type="entry name" value="SPRY DOMAIN CONTAINING SOCS BOX PROTEIN"/>
    <property type="match status" value="1"/>
</dbReference>
<organism evidence="3 4">
    <name type="scientific">Panagrolaimus davidi</name>
    <dbReference type="NCBI Taxonomy" id="227884"/>
    <lineage>
        <taxon>Eukaryota</taxon>
        <taxon>Metazoa</taxon>
        <taxon>Ecdysozoa</taxon>
        <taxon>Nematoda</taxon>
        <taxon>Chromadorea</taxon>
        <taxon>Rhabditida</taxon>
        <taxon>Tylenchina</taxon>
        <taxon>Panagrolaimomorpha</taxon>
        <taxon>Panagrolaimoidea</taxon>
        <taxon>Panagrolaimidae</taxon>
        <taxon>Panagrolaimus</taxon>
    </lineage>
</organism>
<dbReference type="SUPFAM" id="SSF49899">
    <property type="entry name" value="Concanavalin A-like lectins/glucanases"/>
    <property type="match status" value="1"/>
</dbReference>
<dbReference type="GO" id="GO:0019005">
    <property type="term" value="C:SCF ubiquitin ligase complex"/>
    <property type="evidence" value="ECO:0007669"/>
    <property type="project" value="TreeGrafter"/>
</dbReference>
<dbReference type="InterPro" id="IPR001870">
    <property type="entry name" value="B30.2/SPRY"/>
</dbReference>
<dbReference type="GO" id="GO:0005737">
    <property type="term" value="C:cytoplasm"/>
    <property type="evidence" value="ECO:0007669"/>
    <property type="project" value="UniProtKB-ARBA"/>
</dbReference>
<feature type="domain" description="B30.2/SPRY" evidence="2">
    <location>
        <begin position="76"/>
        <end position="281"/>
    </location>
</feature>
<evidence type="ECO:0000259" key="2">
    <source>
        <dbReference type="PROSITE" id="PS50188"/>
    </source>
</evidence>
<dbReference type="Pfam" id="PF00622">
    <property type="entry name" value="SPRY"/>
    <property type="match status" value="1"/>
</dbReference>
<evidence type="ECO:0000313" key="3">
    <source>
        <dbReference type="Proteomes" id="UP000887578"/>
    </source>
</evidence>
<dbReference type="Gene3D" id="2.60.120.920">
    <property type="match status" value="1"/>
</dbReference>